<dbReference type="Pfam" id="PF12867">
    <property type="entry name" value="DinB_2"/>
    <property type="match status" value="1"/>
</dbReference>
<dbReference type="InterPro" id="IPR024775">
    <property type="entry name" value="DinB-like"/>
</dbReference>
<evidence type="ECO:0000313" key="2">
    <source>
        <dbReference type="EMBL" id="MBG9377356.1"/>
    </source>
</evidence>
<proteinExistence type="predicted"/>
<name>A0A931EBB2_9BACT</name>
<dbReference type="InterPro" id="IPR034660">
    <property type="entry name" value="DinB/YfiT-like"/>
</dbReference>
<dbReference type="RefSeq" id="WP_196991443.1">
    <property type="nucleotide sequence ID" value="NZ_JADWYR010000002.1"/>
</dbReference>
<sequence length="169" mass="19029">MARPAPQDAATFFHGYINHTQGDSVAAIMQRHAQELNDFYLSLPDEKADFAYADNKWTIKQVLQHVIDAERIFAYRAVCIARKDKTPLPGFDENSYADHDGHDNRSMQSLKNEFVAVRKATDLLFESFTEAQLAEAGTSGNKNITVNALCFITYGHLLHHKAILAARYV</sequence>
<evidence type="ECO:0000259" key="1">
    <source>
        <dbReference type="Pfam" id="PF12867"/>
    </source>
</evidence>
<dbReference type="EMBL" id="JADWYR010000002">
    <property type="protein sequence ID" value="MBG9377356.1"/>
    <property type="molecule type" value="Genomic_DNA"/>
</dbReference>
<gene>
    <name evidence="2" type="ORF">I5907_14025</name>
</gene>
<keyword evidence="3" id="KW-1185">Reference proteome</keyword>
<protein>
    <submittedName>
        <fullName evidence="2">DinB family protein</fullName>
    </submittedName>
</protein>
<evidence type="ECO:0000313" key="3">
    <source>
        <dbReference type="Proteomes" id="UP000628448"/>
    </source>
</evidence>
<dbReference type="AlphaFoldDB" id="A0A931EBB2"/>
<organism evidence="2 3">
    <name type="scientific">Panacibacter microcysteis</name>
    <dbReference type="NCBI Taxonomy" id="2793269"/>
    <lineage>
        <taxon>Bacteria</taxon>
        <taxon>Pseudomonadati</taxon>
        <taxon>Bacteroidota</taxon>
        <taxon>Chitinophagia</taxon>
        <taxon>Chitinophagales</taxon>
        <taxon>Chitinophagaceae</taxon>
        <taxon>Panacibacter</taxon>
    </lineage>
</organism>
<dbReference type="SUPFAM" id="SSF109854">
    <property type="entry name" value="DinB/YfiT-like putative metalloenzymes"/>
    <property type="match status" value="1"/>
</dbReference>
<feature type="domain" description="DinB-like" evidence="1">
    <location>
        <begin position="30"/>
        <end position="162"/>
    </location>
</feature>
<dbReference type="Gene3D" id="1.20.120.450">
    <property type="entry name" value="dinb family like domain"/>
    <property type="match status" value="1"/>
</dbReference>
<reference evidence="2" key="1">
    <citation type="submission" date="2020-11" db="EMBL/GenBank/DDBJ databases">
        <title>Bacterial whole genome sequence for Panacibacter sp. DH6.</title>
        <authorList>
            <person name="Le V."/>
            <person name="Ko S."/>
            <person name="Ahn C.-Y."/>
            <person name="Oh H.-M."/>
        </authorList>
    </citation>
    <scope>NUCLEOTIDE SEQUENCE</scope>
    <source>
        <strain evidence="2">DH6</strain>
    </source>
</reference>
<comment type="caution">
    <text evidence="2">The sequence shown here is derived from an EMBL/GenBank/DDBJ whole genome shotgun (WGS) entry which is preliminary data.</text>
</comment>
<accession>A0A931EBB2</accession>
<dbReference type="Proteomes" id="UP000628448">
    <property type="component" value="Unassembled WGS sequence"/>
</dbReference>